<dbReference type="PANTHER" id="PTHR43248:SF25">
    <property type="entry name" value="AB HYDROLASE-1 DOMAIN-CONTAINING PROTEIN-RELATED"/>
    <property type="match status" value="1"/>
</dbReference>
<dbReference type="SUPFAM" id="SSF53474">
    <property type="entry name" value="alpha/beta-Hydrolases"/>
    <property type="match status" value="1"/>
</dbReference>
<dbReference type="InterPro" id="IPR013595">
    <property type="entry name" value="Pept_S33_TAP-like_C"/>
</dbReference>
<dbReference type="STRING" id="1386089.N865_09165"/>
<comment type="similarity">
    <text evidence="1">Belongs to the peptidase S33 family.</text>
</comment>
<organism evidence="6 7">
    <name type="scientific">Intrasporangium oryzae NRRL B-24470</name>
    <dbReference type="NCBI Taxonomy" id="1386089"/>
    <lineage>
        <taxon>Bacteria</taxon>
        <taxon>Bacillati</taxon>
        <taxon>Actinomycetota</taxon>
        <taxon>Actinomycetes</taxon>
        <taxon>Micrococcales</taxon>
        <taxon>Intrasporangiaceae</taxon>
        <taxon>Intrasporangium</taxon>
    </lineage>
</organism>
<dbReference type="EMBL" id="AWSA01000001">
    <property type="protein sequence ID" value="EWT03606.1"/>
    <property type="molecule type" value="Genomic_DNA"/>
</dbReference>
<evidence type="ECO:0000256" key="2">
    <source>
        <dbReference type="ARBA" id="ARBA00022801"/>
    </source>
</evidence>
<evidence type="ECO:0000256" key="4">
    <source>
        <dbReference type="SAM" id="SignalP"/>
    </source>
</evidence>
<evidence type="ECO:0000259" key="5">
    <source>
        <dbReference type="Pfam" id="PF08386"/>
    </source>
</evidence>
<name>W9GBN5_9MICO</name>
<protein>
    <submittedName>
        <fullName evidence="6">Alpha/beta hydrolase</fullName>
    </submittedName>
</protein>
<dbReference type="PATRIC" id="fig|1386089.3.peg.93"/>
<evidence type="ECO:0000256" key="1">
    <source>
        <dbReference type="ARBA" id="ARBA00010088"/>
    </source>
</evidence>
<feature type="compositionally biased region" description="Low complexity" evidence="3">
    <location>
        <begin position="14"/>
        <end position="58"/>
    </location>
</feature>
<dbReference type="Pfam" id="PF08386">
    <property type="entry name" value="Abhydrolase_4"/>
    <property type="match status" value="1"/>
</dbReference>
<keyword evidence="4" id="KW-0732">Signal</keyword>
<evidence type="ECO:0000256" key="3">
    <source>
        <dbReference type="SAM" id="MobiDB-lite"/>
    </source>
</evidence>
<proteinExistence type="inferred from homology"/>
<sequence>MVLAVLIGLATGSPGAPAEGGRAAASTTRPTPGGTSATPTPTASSTGSTGGSSDTGAGVEFPSSVVLEAPTSTVPAELARFYGAKIAWAPCPGSKRDRCGSVRVPVDYAHPDGATVRIALRKVPATKPSMRKGTLFINPGGPGASGIEFARHASSFFSTRVRDVWDVVGFDPRGIGESGGFPCLRTKDLDAMYAADPTPDTAAERAALLKGRTDRVEGCLRRGGELARNMGTENVARDLDILRDAVGDTHLNYVGISYGTLLGALYGKRFPDRIGLMVIDSAVNPDVFAAAGATQQQVDDWASSDADGVDQTFDEFFDHCAKSGDCPLGSDRTTAARRLVSFLDGLDRHPLPSDAMGIPRLTEGWAVTALGAVLQFPDSYDDMEGALSSAIDEGDGTGLVWMAMNTVDRADDGTYGGYEVSHLAVRCADWPYDPTEDMQPSRSVLDKHPLYAHLAGSWADSCKGWKGTVRSDLVVLVDAKTPVLVIGNLDDPTTPIFGTRRMARAIQNSALVTVDAQGHGAYSAGNHCIDRVVDDYLVDDLVPAPSTICAKE</sequence>
<dbReference type="InterPro" id="IPR029058">
    <property type="entry name" value="AB_hydrolase_fold"/>
</dbReference>
<dbReference type="InterPro" id="IPR051601">
    <property type="entry name" value="Serine_prot/Carboxylest_S33"/>
</dbReference>
<keyword evidence="2 6" id="KW-0378">Hydrolase</keyword>
<dbReference type="PANTHER" id="PTHR43248">
    <property type="entry name" value="2-SUCCINYL-6-HYDROXY-2,4-CYCLOHEXADIENE-1-CARBOXYLATE SYNTHASE"/>
    <property type="match status" value="1"/>
</dbReference>
<keyword evidence="7" id="KW-1185">Reference proteome</keyword>
<dbReference type="AlphaFoldDB" id="W9GBN5"/>
<evidence type="ECO:0000313" key="6">
    <source>
        <dbReference type="EMBL" id="EWT03606.1"/>
    </source>
</evidence>
<feature type="signal peptide" evidence="4">
    <location>
        <begin position="1"/>
        <end position="18"/>
    </location>
</feature>
<feature type="domain" description="Peptidase S33 tripeptidyl aminopeptidase-like C-terminal" evidence="5">
    <location>
        <begin position="460"/>
        <end position="549"/>
    </location>
</feature>
<accession>W9GBN5</accession>
<feature type="chain" id="PRO_5004922849" evidence="4">
    <location>
        <begin position="19"/>
        <end position="552"/>
    </location>
</feature>
<dbReference type="GO" id="GO:0016787">
    <property type="term" value="F:hydrolase activity"/>
    <property type="evidence" value="ECO:0007669"/>
    <property type="project" value="UniProtKB-KW"/>
</dbReference>
<evidence type="ECO:0000313" key="7">
    <source>
        <dbReference type="Proteomes" id="UP000019489"/>
    </source>
</evidence>
<gene>
    <name evidence="6" type="ORF">N865_09165</name>
</gene>
<reference evidence="6 7" key="1">
    <citation type="submission" date="2013-08" db="EMBL/GenBank/DDBJ databases">
        <title>Intrasporangium oryzae NRRL B-24470.</title>
        <authorList>
            <person name="Liu H."/>
            <person name="Wang G."/>
        </authorList>
    </citation>
    <scope>NUCLEOTIDE SEQUENCE [LARGE SCALE GENOMIC DNA]</scope>
    <source>
        <strain evidence="6 7">NRRL B-24470</strain>
    </source>
</reference>
<dbReference type="eggNOG" id="COG0596">
    <property type="taxonomic scope" value="Bacteria"/>
</dbReference>
<dbReference type="Proteomes" id="UP000019489">
    <property type="component" value="Unassembled WGS sequence"/>
</dbReference>
<comment type="caution">
    <text evidence="6">The sequence shown here is derived from an EMBL/GenBank/DDBJ whole genome shotgun (WGS) entry which is preliminary data.</text>
</comment>
<dbReference type="Gene3D" id="3.40.50.1820">
    <property type="entry name" value="alpha/beta hydrolase"/>
    <property type="match status" value="1"/>
</dbReference>
<feature type="region of interest" description="Disordered" evidence="3">
    <location>
        <begin position="14"/>
        <end position="59"/>
    </location>
</feature>